<evidence type="ECO:0000256" key="4">
    <source>
        <dbReference type="ARBA" id="ARBA00022692"/>
    </source>
</evidence>
<keyword evidence="3" id="KW-1003">Cell membrane</keyword>
<evidence type="ECO:0000256" key="2">
    <source>
        <dbReference type="ARBA" id="ARBA00010388"/>
    </source>
</evidence>
<keyword evidence="9" id="KW-1185">Reference proteome</keyword>
<reference evidence="8" key="1">
    <citation type="submission" date="2021-01" db="EMBL/GenBank/DDBJ databases">
        <title>Whole genome shotgun sequence of Rugosimonospora africana NBRC 104875.</title>
        <authorList>
            <person name="Komaki H."/>
            <person name="Tamura T."/>
        </authorList>
    </citation>
    <scope>NUCLEOTIDE SEQUENCE</scope>
    <source>
        <strain evidence="8">NBRC 104875</strain>
    </source>
</reference>
<name>A0A8J3QRR4_9ACTN</name>
<feature type="transmembrane region" description="Helical" evidence="7">
    <location>
        <begin position="29"/>
        <end position="49"/>
    </location>
</feature>
<evidence type="ECO:0008006" key="10">
    <source>
        <dbReference type="Google" id="ProtNLM"/>
    </source>
</evidence>
<dbReference type="Proteomes" id="UP000642748">
    <property type="component" value="Unassembled WGS sequence"/>
</dbReference>
<keyword evidence="4 7" id="KW-0812">Transmembrane</keyword>
<comment type="caution">
    <text evidence="8">The sequence shown here is derived from an EMBL/GenBank/DDBJ whole genome shotgun (WGS) entry which is preliminary data.</text>
</comment>
<dbReference type="AlphaFoldDB" id="A0A8J3QRR4"/>
<dbReference type="PANTHER" id="PTHR34583:SF2">
    <property type="entry name" value="ANTIPORTER SUBUNIT MNHC2-RELATED"/>
    <property type="match status" value="1"/>
</dbReference>
<evidence type="ECO:0000256" key="1">
    <source>
        <dbReference type="ARBA" id="ARBA00004651"/>
    </source>
</evidence>
<protein>
    <recommendedName>
        <fullName evidence="10">NADH-ubiquinone oxidoreductase chain 4L</fullName>
    </recommendedName>
</protein>
<keyword evidence="5 7" id="KW-1133">Transmembrane helix</keyword>
<keyword evidence="6 7" id="KW-0472">Membrane</keyword>
<evidence type="ECO:0000256" key="7">
    <source>
        <dbReference type="SAM" id="Phobius"/>
    </source>
</evidence>
<evidence type="ECO:0000256" key="5">
    <source>
        <dbReference type="ARBA" id="ARBA00022989"/>
    </source>
</evidence>
<dbReference type="RefSeq" id="WP_203918133.1">
    <property type="nucleotide sequence ID" value="NZ_BONZ01000025.1"/>
</dbReference>
<accession>A0A8J3QRR4</accession>
<gene>
    <name evidence="8" type="ORF">Raf01_26370</name>
</gene>
<evidence type="ECO:0000313" key="8">
    <source>
        <dbReference type="EMBL" id="GIH14465.1"/>
    </source>
</evidence>
<comment type="similarity">
    <text evidence="2">Belongs to the CPA3 antiporters (TC 2.A.63) subunit C family.</text>
</comment>
<feature type="transmembrane region" description="Helical" evidence="7">
    <location>
        <begin position="6"/>
        <end position="22"/>
    </location>
</feature>
<dbReference type="EMBL" id="BONZ01000025">
    <property type="protein sequence ID" value="GIH14465.1"/>
    <property type="molecule type" value="Genomic_DNA"/>
</dbReference>
<dbReference type="GO" id="GO:0005886">
    <property type="term" value="C:plasma membrane"/>
    <property type="evidence" value="ECO:0007669"/>
    <property type="project" value="UniProtKB-SubCell"/>
</dbReference>
<dbReference type="InterPro" id="IPR039428">
    <property type="entry name" value="NUOK/Mnh_C1-like"/>
</dbReference>
<comment type="subcellular location">
    <subcellularLocation>
        <location evidence="1">Cell membrane</location>
        <topology evidence="1">Multi-pass membrane protein</topology>
    </subcellularLocation>
</comment>
<proteinExistence type="inferred from homology"/>
<evidence type="ECO:0000313" key="9">
    <source>
        <dbReference type="Proteomes" id="UP000642748"/>
    </source>
</evidence>
<evidence type="ECO:0000256" key="3">
    <source>
        <dbReference type="ARBA" id="ARBA00022475"/>
    </source>
</evidence>
<organism evidence="8 9">
    <name type="scientific">Rugosimonospora africana</name>
    <dbReference type="NCBI Taxonomy" id="556532"/>
    <lineage>
        <taxon>Bacteria</taxon>
        <taxon>Bacillati</taxon>
        <taxon>Actinomycetota</taxon>
        <taxon>Actinomycetes</taxon>
        <taxon>Micromonosporales</taxon>
        <taxon>Micromonosporaceae</taxon>
        <taxon>Rugosimonospora</taxon>
    </lineage>
</organism>
<dbReference type="Gene3D" id="1.10.287.3510">
    <property type="match status" value="1"/>
</dbReference>
<sequence>MILGNYLAAVTLFCLGIYTVLTRRNLLKIVMGMSLMEASTYLFLLSLAYRNGSTAPVLLTPPHGQTPQRLAHGNVADPVLQNFCLTAIVIGVAVTGVFLAVVVRIAQHYRTLDADRVRDMRG</sequence>
<feature type="transmembrane region" description="Helical" evidence="7">
    <location>
        <begin position="79"/>
        <end position="103"/>
    </location>
</feature>
<dbReference type="Pfam" id="PF00420">
    <property type="entry name" value="Oxidored_q2"/>
    <property type="match status" value="1"/>
</dbReference>
<dbReference type="InterPro" id="IPR050601">
    <property type="entry name" value="CPA3_antiporter_subunitC"/>
</dbReference>
<dbReference type="PANTHER" id="PTHR34583">
    <property type="entry name" value="ANTIPORTER SUBUNIT MNHC2-RELATED"/>
    <property type="match status" value="1"/>
</dbReference>
<evidence type="ECO:0000256" key="6">
    <source>
        <dbReference type="ARBA" id="ARBA00023136"/>
    </source>
</evidence>